<dbReference type="STRING" id="1288385.ERS137968_01937"/>
<sequence>MFELVLVLILIAFFFLALAICTLMTCRNDWVFKVRTEVLNKRGYEVYSTLPSYETMFRTFWVWDVNKFLPKSDRKGATNG</sequence>
<dbReference type="Proteomes" id="UP000045840">
    <property type="component" value="Unassembled WGS sequence"/>
</dbReference>
<reference evidence="4" key="2">
    <citation type="submission" date="2015-03" db="EMBL/GenBank/DDBJ databases">
        <authorList>
            <consortium name="Pathogen Informatics"/>
        </authorList>
    </citation>
    <scope>NUCLEOTIDE SEQUENCE [LARGE SCALE GENOMIC DNA]</scope>
    <source>
        <strain evidence="4">A125KOH2</strain>
    </source>
</reference>
<evidence type="ECO:0000313" key="2">
    <source>
        <dbReference type="EMBL" id="CRY66667.1"/>
    </source>
</evidence>
<dbReference type="Proteomes" id="UP000044625">
    <property type="component" value="Unassembled WGS sequence"/>
</dbReference>
<reference evidence="1" key="3">
    <citation type="submission" date="2015-03" db="EMBL/GenBank/DDBJ databases">
        <authorList>
            <person name="Murphy D."/>
        </authorList>
    </citation>
    <scope>NUCLEOTIDE SEQUENCE [LARGE SCALE GENOMIC DNA]</scope>
    <source>
        <strain evidence="1">A125KOH2</strain>
    </source>
</reference>
<dbReference type="EMBL" id="CQAZ01000044">
    <property type="protein sequence ID" value="CNI37201.1"/>
    <property type="molecule type" value="Genomic_DNA"/>
</dbReference>
<evidence type="ECO:0000313" key="3">
    <source>
        <dbReference type="Proteomes" id="UP000044625"/>
    </source>
</evidence>
<dbReference type="RefSeq" id="WP_049614703.1">
    <property type="nucleotide sequence ID" value="NZ_CAWMMU010000008.1"/>
</dbReference>
<accession>A0A0T9QZR7</accession>
<gene>
    <name evidence="1" type="ORF">ERS008529_03828</name>
    <name evidence="2" type="ORF">ERS137968_01937</name>
</gene>
<evidence type="ECO:0000313" key="1">
    <source>
        <dbReference type="EMBL" id="CNI37201.1"/>
    </source>
</evidence>
<name>A0A0T9QZR7_9GAMM</name>
<reference evidence="2 3" key="1">
    <citation type="submission" date="2015-03" db="EMBL/GenBank/DDBJ databases">
        <authorList>
            <consortium name="Pathogen Informatics"/>
            <person name="Murphy D."/>
        </authorList>
    </citation>
    <scope>NUCLEOTIDE SEQUENCE [LARGE SCALE GENOMIC DNA]</scope>
    <source>
        <strain evidence="3">type strain: CIP110230</strain>
        <strain evidence="2">Type strain: CIP110230</strain>
    </source>
</reference>
<dbReference type="AlphaFoldDB" id="A0A0T9QZR7"/>
<organism evidence="1 4">
    <name type="scientific">Yersinia pekkanenii</name>
    <dbReference type="NCBI Taxonomy" id="1288385"/>
    <lineage>
        <taxon>Bacteria</taxon>
        <taxon>Pseudomonadati</taxon>
        <taxon>Pseudomonadota</taxon>
        <taxon>Gammaproteobacteria</taxon>
        <taxon>Enterobacterales</taxon>
        <taxon>Yersiniaceae</taxon>
        <taxon>Yersinia</taxon>
    </lineage>
</organism>
<keyword evidence="3" id="KW-1185">Reference proteome</keyword>
<evidence type="ECO:0000313" key="4">
    <source>
        <dbReference type="Proteomes" id="UP000045840"/>
    </source>
</evidence>
<protein>
    <submittedName>
        <fullName evidence="1">Uncharacterized protein</fullName>
    </submittedName>
</protein>
<proteinExistence type="predicted"/>
<dbReference type="EMBL" id="CWJL01000008">
    <property type="protein sequence ID" value="CRY66667.1"/>
    <property type="molecule type" value="Genomic_DNA"/>
</dbReference>